<dbReference type="OrthoDB" id="6435476at2759"/>
<evidence type="ECO:0000313" key="4">
    <source>
        <dbReference type="EMBL" id="CAG2209319.1"/>
    </source>
</evidence>
<dbReference type="Gene3D" id="1.20.1250.20">
    <property type="entry name" value="MFS general substrate transporter like domains"/>
    <property type="match status" value="2"/>
</dbReference>
<feature type="transmembrane region" description="Helical" evidence="2">
    <location>
        <begin position="80"/>
        <end position="100"/>
    </location>
</feature>
<feature type="region of interest" description="Disordered" evidence="1">
    <location>
        <begin position="246"/>
        <end position="268"/>
    </location>
</feature>
<accession>A0A8S3RRH1</accession>
<dbReference type="SUPFAM" id="SSF103473">
    <property type="entry name" value="MFS general substrate transporter"/>
    <property type="match status" value="1"/>
</dbReference>
<dbReference type="Pfam" id="PF07690">
    <property type="entry name" value="MFS_1"/>
    <property type="match status" value="2"/>
</dbReference>
<keyword evidence="2" id="KW-0812">Transmembrane</keyword>
<dbReference type="PANTHER" id="PTHR11360">
    <property type="entry name" value="MONOCARBOXYLATE TRANSPORTER"/>
    <property type="match status" value="1"/>
</dbReference>
<feature type="transmembrane region" description="Helical" evidence="2">
    <location>
        <begin position="142"/>
        <end position="162"/>
    </location>
</feature>
<name>A0A8S3RRH1_MYTED</name>
<feature type="transmembrane region" description="Helical" evidence="2">
    <location>
        <begin position="40"/>
        <end position="60"/>
    </location>
</feature>
<dbReference type="Gene3D" id="3.40.50.1820">
    <property type="entry name" value="alpha/beta hydrolase"/>
    <property type="match status" value="1"/>
</dbReference>
<feature type="transmembrane region" description="Helical" evidence="2">
    <location>
        <begin position="201"/>
        <end position="223"/>
    </location>
</feature>
<sequence>MTTTSVMEEQQSKQSDPLATDIGSDTPTDRLNSDPPTDRGWAWVILFACCCELFLIVGTLKSFGLFFVEFLRVYDTTASMVSIVLSIQTAMFSFSAFFILTLGNKYFSSRQLIMVGGFVAALGYLLNAFAPTVTFLIFSQGILHASGCAASYGPAIVLLSTYFDKRKGLANSLANVGGSIGGLCIPLLIRHLLDTYGLQGALLIMSAMLFHITAAGALMRPFLMDTNTKTNEKQIEIVLIQEEDTSKTANGSSKAYGTSPNEREEHESSKMFVQLEPQVSVQSERSLGSHHSIVLDKLSGSALNLYGSMGSIANAITVVSFAKSNPSVHSSLSEDEKSKCSCCSNLFNCSILRNHSFQLLMVTGLLCVFGSALTITFIPPFAKDYNIPDDKIALLVTISAVCDFIGRFSIAWIADSGFLRRNHLVGVCIFISGVAAMLNPFYTDFPSFAAYAATYGLVGGVYFSLYPLLIVDAVGQENLSDGLAILFQVHGVSLMVNSFLIGYLRDITGSYHGSFFLIGIGLLIGTVCLFCEPIARKLEEKRTKTELTGFFHKRSDGDIKTAIISNINTQKFQRYGNEHCQHTNISTLTNNLTKRKESNNDNEMPSLCTCYTCSDVFIGLSSTDEYFDGIKVRIYRPSASKDKVLPAMVYYHGGGWVYMSVDAYDPLTRAISLQANIVVISVEYRLVPEYRFPSQLEECLKATEYVFRNAEKYRIDPSRISIGGDSAGGNLAAAVGLKFSQEPKQNLAKIKVQVLLYPVLQALDFNLPSYREYADISGVSLLNREDMINYINMYGFQDQGTLEAISKNKHVSQKTLQTYRSLVDPGLLPVEIQKRGGNNPKQSEPNTTLSDAVRDNVINPYAWPLMATDDALRKLPKTYVVVTEYDPLRDEGFIFAERLRRLVPENIELSYLTGLEHGIFSLYNYKSHSSTVDTLVEYLNRNL</sequence>
<dbReference type="AlphaFoldDB" id="A0A8S3RRH1"/>
<dbReference type="EC" id="3.1.1.-" evidence="4"/>
<dbReference type="SUPFAM" id="SSF53474">
    <property type="entry name" value="alpha/beta-Hydrolases"/>
    <property type="match status" value="1"/>
</dbReference>
<feature type="region of interest" description="Disordered" evidence="1">
    <location>
        <begin position="1"/>
        <end position="34"/>
    </location>
</feature>
<dbReference type="InterPro" id="IPR029058">
    <property type="entry name" value="AB_hydrolase_fold"/>
</dbReference>
<feature type="transmembrane region" description="Helical" evidence="2">
    <location>
        <begin position="448"/>
        <end position="471"/>
    </location>
</feature>
<feature type="compositionally biased region" description="Polar residues" evidence="1">
    <location>
        <begin position="1"/>
        <end position="26"/>
    </location>
</feature>
<feature type="domain" description="Alpha/beta hydrolase fold-3" evidence="3">
    <location>
        <begin position="648"/>
        <end position="795"/>
    </location>
</feature>
<feature type="transmembrane region" description="Helical" evidence="2">
    <location>
        <begin position="515"/>
        <end position="535"/>
    </location>
</feature>
<evidence type="ECO:0000256" key="1">
    <source>
        <dbReference type="SAM" id="MobiDB-lite"/>
    </source>
</evidence>
<protein>
    <submittedName>
        <fullName evidence="4">AADACL3_4</fullName>
        <ecNumber evidence="4">3.1.1.-</ecNumber>
    </submittedName>
</protein>
<dbReference type="EMBL" id="CAJPWZ010001150">
    <property type="protein sequence ID" value="CAG2209319.1"/>
    <property type="molecule type" value="Genomic_DNA"/>
</dbReference>
<reference evidence="4" key="1">
    <citation type="submission" date="2021-03" db="EMBL/GenBank/DDBJ databases">
        <authorList>
            <person name="Bekaert M."/>
        </authorList>
    </citation>
    <scope>NUCLEOTIDE SEQUENCE</scope>
</reference>
<feature type="domain" description="Alpha/beta hydrolase fold-3" evidence="3">
    <location>
        <begin position="855"/>
        <end position="920"/>
    </location>
</feature>
<proteinExistence type="predicted"/>
<evidence type="ECO:0000259" key="3">
    <source>
        <dbReference type="Pfam" id="PF07859"/>
    </source>
</evidence>
<feature type="transmembrane region" description="Helical" evidence="2">
    <location>
        <begin position="112"/>
        <end position="130"/>
    </location>
</feature>
<keyword evidence="2" id="KW-0472">Membrane</keyword>
<feature type="transmembrane region" description="Helical" evidence="2">
    <location>
        <begin position="483"/>
        <end position="503"/>
    </location>
</feature>
<gene>
    <name evidence="4" type="ORF">MEDL_23449</name>
</gene>
<evidence type="ECO:0000313" key="5">
    <source>
        <dbReference type="Proteomes" id="UP000683360"/>
    </source>
</evidence>
<feature type="transmembrane region" description="Helical" evidence="2">
    <location>
        <begin position="424"/>
        <end position="442"/>
    </location>
</feature>
<feature type="transmembrane region" description="Helical" evidence="2">
    <location>
        <begin position="169"/>
        <end position="189"/>
    </location>
</feature>
<dbReference type="InterPro" id="IPR050327">
    <property type="entry name" value="Proton-linked_MCT"/>
</dbReference>
<feature type="compositionally biased region" description="Polar residues" evidence="1">
    <location>
        <begin position="247"/>
        <end position="260"/>
    </location>
</feature>
<dbReference type="CDD" id="cd17352">
    <property type="entry name" value="MFS_MCT_SLC16"/>
    <property type="match status" value="1"/>
</dbReference>
<feature type="transmembrane region" description="Helical" evidence="2">
    <location>
        <begin position="359"/>
        <end position="380"/>
    </location>
</feature>
<organism evidence="4 5">
    <name type="scientific">Mytilus edulis</name>
    <name type="common">Blue mussel</name>
    <dbReference type="NCBI Taxonomy" id="6550"/>
    <lineage>
        <taxon>Eukaryota</taxon>
        <taxon>Metazoa</taxon>
        <taxon>Spiralia</taxon>
        <taxon>Lophotrochozoa</taxon>
        <taxon>Mollusca</taxon>
        <taxon>Bivalvia</taxon>
        <taxon>Autobranchia</taxon>
        <taxon>Pteriomorphia</taxon>
        <taxon>Mytilida</taxon>
        <taxon>Mytiloidea</taxon>
        <taxon>Mytilidae</taxon>
        <taxon>Mytilinae</taxon>
        <taxon>Mytilus</taxon>
    </lineage>
</organism>
<dbReference type="InterPro" id="IPR036259">
    <property type="entry name" value="MFS_trans_sf"/>
</dbReference>
<feature type="transmembrane region" description="Helical" evidence="2">
    <location>
        <begin position="392"/>
        <end position="412"/>
    </location>
</feature>
<dbReference type="GO" id="GO:0008028">
    <property type="term" value="F:monocarboxylic acid transmembrane transporter activity"/>
    <property type="evidence" value="ECO:0007669"/>
    <property type="project" value="TreeGrafter"/>
</dbReference>
<dbReference type="PANTHER" id="PTHR11360:SF284">
    <property type="entry name" value="EG:103B4.3 PROTEIN-RELATED"/>
    <property type="match status" value="1"/>
</dbReference>
<dbReference type="GO" id="GO:0016787">
    <property type="term" value="F:hydrolase activity"/>
    <property type="evidence" value="ECO:0007669"/>
    <property type="project" value="UniProtKB-KW"/>
</dbReference>
<comment type="caution">
    <text evidence="4">The sequence shown here is derived from an EMBL/GenBank/DDBJ whole genome shotgun (WGS) entry which is preliminary data.</text>
</comment>
<dbReference type="Proteomes" id="UP000683360">
    <property type="component" value="Unassembled WGS sequence"/>
</dbReference>
<keyword evidence="4" id="KW-0378">Hydrolase</keyword>
<evidence type="ECO:0000256" key="2">
    <source>
        <dbReference type="SAM" id="Phobius"/>
    </source>
</evidence>
<dbReference type="InterPro" id="IPR011701">
    <property type="entry name" value="MFS"/>
</dbReference>
<keyword evidence="5" id="KW-1185">Reference proteome</keyword>
<keyword evidence="2" id="KW-1133">Transmembrane helix</keyword>
<dbReference type="Pfam" id="PF07859">
    <property type="entry name" value="Abhydrolase_3"/>
    <property type="match status" value="2"/>
</dbReference>
<dbReference type="InterPro" id="IPR013094">
    <property type="entry name" value="AB_hydrolase_3"/>
</dbReference>